<evidence type="ECO:0000256" key="1">
    <source>
        <dbReference type="ARBA" id="ARBA00022679"/>
    </source>
</evidence>
<protein>
    <submittedName>
        <fullName evidence="4">GNAT family N-acetyltransferase</fullName>
        <ecNumber evidence="4">2.3.-.-</ecNumber>
    </submittedName>
</protein>
<dbReference type="Gene3D" id="3.40.630.30">
    <property type="match status" value="1"/>
</dbReference>
<dbReference type="Proteomes" id="UP001596337">
    <property type="component" value="Unassembled WGS sequence"/>
</dbReference>
<dbReference type="SUPFAM" id="SSF55729">
    <property type="entry name" value="Acyl-CoA N-acyltransferases (Nat)"/>
    <property type="match status" value="1"/>
</dbReference>
<reference evidence="5" key="1">
    <citation type="journal article" date="2019" name="Int. J. Syst. Evol. Microbiol.">
        <title>The Global Catalogue of Microorganisms (GCM) 10K type strain sequencing project: providing services to taxonomists for standard genome sequencing and annotation.</title>
        <authorList>
            <consortium name="The Broad Institute Genomics Platform"/>
            <consortium name="The Broad Institute Genome Sequencing Center for Infectious Disease"/>
            <person name="Wu L."/>
            <person name="Ma J."/>
        </authorList>
    </citation>
    <scope>NUCLEOTIDE SEQUENCE [LARGE SCALE GENOMIC DNA]</scope>
    <source>
        <strain evidence="5">KCTC 32255</strain>
    </source>
</reference>
<dbReference type="RefSeq" id="WP_345394288.1">
    <property type="nucleotide sequence ID" value="NZ_BAABLA010000021.1"/>
</dbReference>
<dbReference type="EC" id="2.3.-.-" evidence="4"/>
<dbReference type="GO" id="GO:0016746">
    <property type="term" value="F:acyltransferase activity"/>
    <property type="evidence" value="ECO:0007669"/>
    <property type="project" value="UniProtKB-KW"/>
</dbReference>
<keyword evidence="2 4" id="KW-0012">Acyltransferase</keyword>
<name>A0ABW2C7Q9_9PSEU</name>
<comment type="caution">
    <text evidence="4">The sequence shown here is derived from an EMBL/GenBank/DDBJ whole genome shotgun (WGS) entry which is preliminary data.</text>
</comment>
<dbReference type="EMBL" id="JBHSXX010000001">
    <property type="protein sequence ID" value="MFC6870104.1"/>
    <property type="molecule type" value="Genomic_DNA"/>
</dbReference>
<dbReference type="PANTHER" id="PTHR43877">
    <property type="entry name" value="AMINOALKYLPHOSPHONATE N-ACETYLTRANSFERASE-RELATED-RELATED"/>
    <property type="match status" value="1"/>
</dbReference>
<dbReference type="InterPro" id="IPR050832">
    <property type="entry name" value="Bact_Acetyltransf"/>
</dbReference>
<dbReference type="InterPro" id="IPR016181">
    <property type="entry name" value="Acyl_CoA_acyltransferase"/>
</dbReference>
<proteinExistence type="predicted"/>
<gene>
    <name evidence="4" type="ORF">ACFQGD_23465</name>
</gene>
<dbReference type="InterPro" id="IPR000182">
    <property type="entry name" value="GNAT_dom"/>
</dbReference>
<evidence type="ECO:0000256" key="2">
    <source>
        <dbReference type="ARBA" id="ARBA00023315"/>
    </source>
</evidence>
<evidence type="ECO:0000259" key="3">
    <source>
        <dbReference type="PROSITE" id="PS51186"/>
    </source>
</evidence>
<dbReference type="PROSITE" id="PS51186">
    <property type="entry name" value="GNAT"/>
    <property type="match status" value="1"/>
</dbReference>
<sequence>MSEIEIAPDDPRAADVRALLEQHLEFANEHSPPEDVHALDIEGLLGPAITFFSCRSDDQLLAVGALKQLDDNHVEVKSMHTTRAARGRGIGRAMVEHLIDVARDRGFARISLETGSMAAFAPARALYASMGFEPCEPFGDYRASPNSVCMTLTLEPRSVVTPSHRRWSREYLRRALP</sequence>
<feature type="domain" description="N-acetyltransferase" evidence="3">
    <location>
        <begin position="4"/>
        <end position="155"/>
    </location>
</feature>
<evidence type="ECO:0000313" key="5">
    <source>
        <dbReference type="Proteomes" id="UP001596337"/>
    </source>
</evidence>
<evidence type="ECO:0000313" key="4">
    <source>
        <dbReference type="EMBL" id="MFC6870104.1"/>
    </source>
</evidence>
<keyword evidence="1 4" id="KW-0808">Transferase</keyword>
<keyword evidence="5" id="KW-1185">Reference proteome</keyword>
<dbReference type="PANTHER" id="PTHR43877:SF5">
    <property type="entry name" value="BLL8307 PROTEIN"/>
    <property type="match status" value="1"/>
</dbReference>
<organism evidence="4 5">
    <name type="scientific">Haloechinothrix salitolerans</name>
    <dbReference type="NCBI Taxonomy" id="926830"/>
    <lineage>
        <taxon>Bacteria</taxon>
        <taxon>Bacillati</taxon>
        <taxon>Actinomycetota</taxon>
        <taxon>Actinomycetes</taxon>
        <taxon>Pseudonocardiales</taxon>
        <taxon>Pseudonocardiaceae</taxon>
        <taxon>Haloechinothrix</taxon>
    </lineage>
</organism>
<dbReference type="Pfam" id="PF00583">
    <property type="entry name" value="Acetyltransf_1"/>
    <property type="match status" value="1"/>
</dbReference>
<accession>A0ABW2C7Q9</accession>
<dbReference type="CDD" id="cd04301">
    <property type="entry name" value="NAT_SF"/>
    <property type="match status" value="1"/>
</dbReference>